<dbReference type="Proteomes" id="UP000694545">
    <property type="component" value="Unplaced"/>
</dbReference>
<accession>A0A8D2LD09</accession>
<organism evidence="1 2">
    <name type="scientific">Varanus komodoensis</name>
    <name type="common">Komodo dragon</name>
    <dbReference type="NCBI Taxonomy" id="61221"/>
    <lineage>
        <taxon>Eukaryota</taxon>
        <taxon>Metazoa</taxon>
        <taxon>Chordata</taxon>
        <taxon>Craniata</taxon>
        <taxon>Vertebrata</taxon>
        <taxon>Euteleostomi</taxon>
        <taxon>Lepidosauria</taxon>
        <taxon>Squamata</taxon>
        <taxon>Bifurcata</taxon>
        <taxon>Unidentata</taxon>
        <taxon>Episquamata</taxon>
        <taxon>Toxicofera</taxon>
        <taxon>Anguimorpha</taxon>
        <taxon>Paleoanguimorpha</taxon>
        <taxon>Varanoidea</taxon>
        <taxon>Varanidae</taxon>
        <taxon>Varanus</taxon>
    </lineage>
</organism>
<reference evidence="1" key="2">
    <citation type="submission" date="2025-09" db="UniProtKB">
        <authorList>
            <consortium name="Ensembl"/>
        </authorList>
    </citation>
    <scope>IDENTIFICATION</scope>
</reference>
<dbReference type="AlphaFoldDB" id="A0A8D2LD09"/>
<name>A0A8D2LD09_VARKO</name>
<keyword evidence="2" id="KW-1185">Reference proteome</keyword>
<evidence type="ECO:0000313" key="2">
    <source>
        <dbReference type="Proteomes" id="UP000694545"/>
    </source>
</evidence>
<proteinExistence type="predicted"/>
<reference evidence="1" key="1">
    <citation type="submission" date="2025-08" db="UniProtKB">
        <authorList>
            <consortium name="Ensembl"/>
        </authorList>
    </citation>
    <scope>IDENTIFICATION</scope>
</reference>
<dbReference type="Ensembl" id="ENSVKKT00000020294.1">
    <property type="protein sequence ID" value="ENSVKKP00000019807.1"/>
    <property type="gene ID" value="ENSVKKG00000013405.1"/>
</dbReference>
<evidence type="ECO:0000313" key="1">
    <source>
        <dbReference type="Ensembl" id="ENSVKKP00000019807.1"/>
    </source>
</evidence>
<protein>
    <submittedName>
        <fullName evidence="1">Uncharacterized protein</fullName>
    </submittedName>
</protein>
<sequence>MPSEDVACEPTGLSALWVGSADYWHDQGGLKPLPKPRLTESSPLGLRPEGLSAGMCPVCRWLSQCSFSCSFFFCVMDFIF</sequence>